<evidence type="ECO:0000259" key="1">
    <source>
        <dbReference type="SMART" id="SM00860"/>
    </source>
</evidence>
<dbReference type="InterPro" id="IPR037883">
    <property type="entry name" value="Knr4/Smi1-like_sf"/>
</dbReference>
<dbReference type="InterPro" id="IPR018958">
    <property type="entry name" value="Knr4/Smi1-like_dom"/>
</dbReference>
<dbReference type="Pfam" id="PF09346">
    <property type="entry name" value="SMI1_KNR4"/>
    <property type="match status" value="1"/>
</dbReference>
<organism evidence="2 3">
    <name type="scientific">Candidatus Viadribacter manganicus</name>
    <dbReference type="NCBI Taxonomy" id="1759059"/>
    <lineage>
        <taxon>Bacteria</taxon>
        <taxon>Pseudomonadati</taxon>
        <taxon>Pseudomonadota</taxon>
        <taxon>Alphaproteobacteria</taxon>
        <taxon>Hyphomonadales</taxon>
        <taxon>Hyphomonadaceae</taxon>
        <taxon>Candidatus Viadribacter</taxon>
    </lineage>
</organism>
<dbReference type="EMBL" id="CP013244">
    <property type="protein sequence ID" value="ANP47564.1"/>
    <property type="molecule type" value="Genomic_DNA"/>
</dbReference>
<sequence>MAQLRHWRATRMIIRKPRGTMPMQEFEEAVAQVERASGGVLPAEYRHWLRTHKPGPTDHRQTPFDLSELLKTQRLVQDVIPPGTLAIGDDGYGNLVLLRFTDGAIEWWHHERESNDVSTDTIRPSFTAYLELIAKGEV</sequence>
<dbReference type="InParanoid" id="A0A1B1ALY1"/>
<proteinExistence type="predicted"/>
<reference evidence="2 3" key="1">
    <citation type="submission" date="2015-11" db="EMBL/GenBank/DDBJ databases">
        <title>Whole-Genome Sequence of Candidatus Oderbacter manganicum from the National Park Lower Oder Valley, Germany.</title>
        <authorList>
            <person name="Braun B."/>
            <person name="Liere K."/>
            <person name="Szewzyk U."/>
        </authorList>
    </citation>
    <scope>NUCLEOTIDE SEQUENCE [LARGE SCALE GENOMIC DNA]</scope>
    <source>
        <strain evidence="2 3">OTSz_A_272</strain>
    </source>
</reference>
<evidence type="ECO:0000313" key="2">
    <source>
        <dbReference type="EMBL" id="ANP47564.1"/>
    </source>
</evidence>
<accession>A0A1B1ALY1</accession>
<feature type="domain" description="Knr4/Smi1-like" evidence="1">
    <location>
        <begin position="24"/>
        <end position="132"/>
    </location>
</feature>
<name>A0A1B1ALY1_9PROT</name>
<dbReference type="Proteomes" id="UP000092498">
    <property type="component" value="Chromosome"/>
</dbReference>
<evidence type="ECO:0000313" key="3">
    <source>
        <dbReference type="Proteomes" id="UP000092498"/>
    </source>
</evidence>
<dbReference type="Gene3D" id="3.40.1580.10">
    <property type="entry name" value="SMI1/KNR4-like"/>
    <property type="match status" value="1"/>
</dbReference>
<keyword evidence="3" id="KW-1185">Reference proteome</keyword>
<dbReference type="KEGG" id="cbot:ATE48_17475"/>
<dbReference type="STRING" id="1759059.ATE48_17475"/>
<dbReference type="SMART" id="SM00860">
    <property type="entry name" value="SMI1_KNR4"/>
    <property type="match status" value="1"/>
</dbReference>
<dbReference type="SUPFAM" id="SSF160631">
    <property type="entry name" value="SMI1/KNR4-like"/>
    <property type="match status" value="1"/>
</dbReference>
<dbReference type="AlphaFoldDB" id="A0A1B1ALY1"/>
<gene>
    <name evidence="2" type="ORF">ATE48_17475</name>
</gene>
<protein>
    <recommendedName>
        <fullName evidence="1">Knr4/Smi1-like domain-containing protein</fullName>
    </recommendedName>
</protein>